<feature type="compositionally biased region" description="Low complexity" evidence="1">
    <location>
        <begin position="118"/>
        <end position="129"/>
    </location>
</feature>
<accession>A0A0M2K7V3</accession>
<reference evidence="2 3" key="1">
    <citation type="journal article" date="2015" name="Genome Announc.">
        <title>Draft Genome Sequence of Mycobacterium obuense Strain UC1, Isolated from Patient Sputum.</title>
        <authorList>
            <person name="Greninger A.L."/>
            <person name="Cunningham G."/>
            <person name="Hsu E.D."/>
            <person name="Yu J.M."/>
            <person name="Chiu C.Y."/>
            <person name="Miller S."/>
        </authorList>
    </citation>
    <scope>NUCLEOTIDE SEQUENCE [LARGE SCALE GENOMIC DNA]</scope>
    <source>
        <strain evidence="2 3">UC1</strain>
    </source>
</reference>
<evidence type="ECO:0000313" key="3">
    <source>
        <dbReference type="Proteomes" id="UP000034150"/>
    </source>
</evidence>
<proteinExistence type="predicted"/>
<evidence type="ECO:0008006" key="4">
    <source>
        <dbReference type="Google" id="ProtNLM"/>
    </source>
</evidence>
<keyword evidence="3" id="KW-1185">Reference proteome</keyword>
<dbReference type="AlphaFoldDB" id="A0A0M2K7V3"/>
<dbReference type="EMBL" id="LAUZ02000015">
    <property type="protein sequence ID" value="KKF03300.1"/>
    <property type="molecule type" value="Genomic_DNA"/>
</dbReference>
<dbReference type="Pfam" id="PF06666">
    <property type="entry name" value="DUF1173"/>
    <property type="match status" value="1"/>
</dbReference>
<comment type="caution">
    <text evidence="2">The sequence shown here is derived from an EMBL/GenBank/DDBJ whole genome shotgun (WGS) entry which is preliminary data.</text>
</comment>
<dbReference type="PATRIC" id="fig|1807.13.peg.1864"/>
<dbReference type="InterPro" id="IPR009553">
    <property type="entry name" value="DUF1173"/>
</dbReference>
<evidence type="ECO:0000256" key="1">
    <source>
        <dbReference type="SAM" id="MobiDB-lite"/>
    </source>
</evidence>
<name>A0A0M2K7V3_9MYCO</name>
<protein>
    <recommendedName>
        <fullName evidence="4">DUF1173 domain-containing protein</fullName>
    </recommendedName>
</protein>
<dbReference type="Proteomes" id="UP000034150">
    <property type="component" value="Unassembled WGS sequence"/>
</dbReference>
<organism evidence="2 3">
    <name type="scientific">Mycolicibacterium obuense</name>
    <dbReference type="NCBI Taxonomy" id="1807"/>
    <lineage>
        <taxon>Bacteria</taxon>
        <taxon>Bacillati</taxon>
        <taxon>Actinomycetota</taxon>
        <taxon>Actinomycetes</taxon>
        <taxon>Mycobacteriales</taxon>
        <taxon>Mycobacteriaceae</taxon>
        <taxon>Mycolicibacterium</taxon>
    </lineage>
</organism>
<gene>
    <name evidence="2" type="ORF">WN67_04205</name>
</gene>
<sequence length="403" mass="44285">MPRDGQHPFQVGEHVVDDVHCLEGQQILREAKAARSRPLCLCQPAGVQMYIAAAGDSLIVKRMPGTAAAHDHRCRSWLPPSELSGYGAVADRSIVDNPADGTTTLRLGFSLSKSGNRAAPEPSGSPASAVQSDGNKLSLRAVLHYLWDEAELTTWHPGFAGRRPWGVVYRRLRDAADGKLVRKSPFAASLFIPEPFSADCKAEIEQRRIKAWAPARRQPGKPTKFLIGVGDIKAIEPAAHGFKMQVRHQPGHPWFLDEDLYRKMTKRFATELELWQMADAGDVRLVAVATFSVSRAGYANVEQLSLMTTDHNWLPFTSDAERTLLTTAIADDRCFRKVLPYNGSSTALASLIFTDTAPAIAAFIDRCGGEDDDDDESIAGLPVWNWRTDEDMPDLPSPLDGSE</sequence>
<feature type="region of interest" description="Disordered" evidence="1">
    <location>
        <begin position="113"/>
        <end position="132"/>
    </location>
</feature>
<evidence type="ECO:0000313" key="2">
    <source>
        <dbReference type="EMBL" id="KKF03300.1"/>
    </source>
</evidence>